<dbReference type="PANTHER" id="PTHR43483:SF3">
    <property type="entry name" value="MEMBRANE TRANSPORTER PROTEIN HI_0806-RELATED"/>
    <property type="match status" value="1"/>
</dbReference>
<feature type="transmembrane region" description="Helical" evidence="5">
    <location>
        <begin position="20"/>
        <end position="38"/>
    </location>
</feature>
<organism evidence="6 7">
    <name type="scientific">Candidatus Desulfatifera sulfidica</name>
    <dbReference type="NCBI Taxonomy" id="2841691"/>
    <lineage>
        <taxon>Bacteria</taxon>
        <taxon>Pseudomonadati</taxon>
        <taxon>Thermodesulfobacteriota</taxon>
        <taxon>Desulfobulbia</taxon>
        <taxon>Desulfobulbales</taxon>
        <taxon>Desulfobulbaceae</taxon>
        <taxon>Candidatus Desulfatifera</taxon>
    </lineage>
</organism>
<sequence>MYFPVAGIELNPLIPPATAFIISFFTSMAGVSGAFLLLPIQVSLLGFTTPAVSATNHLFNITAIPSGIYRFIREDRMIWPLTWLVILGTLPGVMGGAIIRIKLLPDPEAFKIFAGLVLLYIGVKLVRDLMKKGRTQSIPKPDRPSSPFPTVTHTTLTRKTISYQFAGQLHQASTPGIFCLSLIVGLIGGIYGIGGGAIIAPFFVTIYRLPIHTVAGATLMGTFTTSAAGVVLFQMLDSFFDMGPVAPDYLLGILFGIGGAAGIYCGARMQRYFPARIIKTILATCILFTAASYLIFR</sequence>
<proteinExistence type="inferred from homology"/>
<gene>
    <name evidence="6" type="ORF">H8E79_08395</name>
</gene>
<evidence type="ECO:0000256" key="3">
    <source>
        <dbReference type="ARBA" id="ARBA00022989"/>
    </source>
</evidence>
<dbReference type="Proteomes" id="UP000599024">
    <property type="component" value="Unassembled WGS sequence"/>
</dbReference>
<evidence type="ECO:0000256" key="2">
    <source>
        <dbReference type="ARBA" id="ARBA00022692"/>
    </source>
</evidence>
<dbReference type="Pfam" id="PF01925">
    <property type="entry name" value="TauE"/>
    <property type="match status" value="1"/>
</dbReference>
<evidence type="ECO:0000313" key="6">
    <source>
        <dbReference type="EMBL" id="MBC8209167.1"/>
    </source>
</evidence>
<accession>A0A8J6TE59</accession>
<evidence type="ECO:0000256" key="5">
    <source>
        <dbReference type="RuleBase" id="RU363041"/>
    </source>
</evidence>
<comment type="caution">
    <text evidence="6">The sequence shown here is derived from an EMBL/GenBank/DDBJ whole genome shotgun (WGS) entry which is preliminary data.</text>
</comment>
<feature type="transmembrane region" description="Helical" evidence="5">
    <location>
        <begin position="276"/>
        <end position="296"/>
    </location>
</feature>
<feature type="transmembrane region" description="Helical" evidence="5">
    <location>
        <begin position="177"/>
        <end position="203"/>
    </location>
</feature>
<dbReference type="EMBL" id="JACNLK010000080">
    <property type="protein sequence ID" value="MBC8209167.1"/>
    <property type="molecule type" value="Genomic_DNA"/>
</dbReference>
<feature type="transmembrane region" description="Helical" evidence="5">
    <location>
        <begin position="245"/>
        <end position="264"/>
    </location>
</feature>
<reference evidence="6 7" key="1">
    <citation type="submission" date="2020-08" db="EMBL/GenBank/DDBJ databases">
        <title>Bridging the membrane lipid divide: bacteria of the FCB group superphylum have the potential to synthesize archaeal ether lipids.</title>
        <authorList>
            <person name="Villanueva L."/>
            <person name="Von Meijenfeldt F.A.B."/>
            <person name="Westbye A.B."/>
            <person name="Yadav S."/>
            <person name="Hopmans E.C."/>
            <person name="Dutilh B.E."/>
            <person name="Sinninghe Damste J.S."/>
        </authorList>
    </citation>
    <scope>NUCLEOTIDE SEQUENCE [LARGE SCALE GENOMIC DNA]</scope>
    <source>
        <strain evidence="6">NIOZ-UU81</strain>
    </source>
</reference>
<dbReference type="InterPro" id="IPR002781">
    <property type="entry name" value="TM_pro_TauE-like"/>
</dbReference>
<keyword evidence="3 5" id="KW-1133">Transmembrane helix</keyword>
<feature type="transmembrane region" description="Helical" evidence="5">
    <location>
        <begin position="209"/>
        <end position="233"/>
    </location>
</feature>
<feature type="transmembrane region" description="Helical" evidence="5">
    <location>
        <begin position="109"/>
        <end position="126"/>
    </location>
</feature>
<evidence type="ECO:0000256" key="1">
    <source>
        <dbReference type="ARBA" id="ARBA00004141"/>
    </source>
</evidence>
<name>A0A8J6TE59_9BACT</name>
<evidence type="ECO:0000313" key="7">
    <source>
        <dbReference type="Proteomes" id="UP000599024"/>
    </source>
</evidence>
<dbReference type="PANTHER" id="PTHR43483">
    <property type="entry name" value="MEMBRANE TRANSPORTER PROTEIN HI_0806-RELATED"/>
    <property type="match status" value="1"/>
</dbReference>
<protein>
    <recommendedName>
        <fullName evidence="5">Probable membrane transporter protein</fullName>
    </recommendedName>
</protein>
<feature type="transmembrane region" description="Helical" evidence="5">
    <location>
        <begin position="78"/>
        <end position="103"/>
    </location>
</feature>
<dbReference type="GO" id="GO:0005886">
    <property type="term" value="C:plasma membrane"/>
    <property type="evidence" value="ECO:0007669"/>
    <property type="project" value="UniProtKB-SubCell"/>
</dbReference>
<keyword evidence="4 5" id="KW-0472">Membrane</keyword>
<evidence type="ECO:0000256" key="4">
    <source>
        <dbReference type="ARBA" id="ARBA00023136"/>
    </source>
</evidence>
<comment type="similarity">
    <text evidence="5">Belongs to the 4-toluene sulfonate uptake permease (TSUP) (TC 2.A.102) family.</text>
</comment>
<keyword evidence="2 5" id="KW-0812">Transmembrane</keyword>
<dbReference type="AlphaFoldDB" id="A0A8J6TE59"/>
<keyword evidence="5" id="KW-1003">Cell membrane</keyword>
<comment type="subcellular location">
    <subcellularLocation>
        <location evidence="5">Cell membrane</location>
        <topology evidence="5">Multi-pass membrane protein</topology>
    </subcellularLocation>
    <subcellularLocation>
        <location evidence="1">Membrane</location>
        <topology evidence="1">Multi-pass membrane protein</topology>
    </subcellularLocation>
</comment>